<keyword evidence="1" id="KW-0812">Transmembrane</keyword>
<dbReference type="SUPFAM" id="SSF55785">
    <property type="entry name" value="PYP-like sensor domain (PAS domain)"/>
    <property type="match status" value="1"/>
</dbReference>
<feature type="transmembrane region" description="Helical" evidence="1">
    <location>
        <begin position="36"/>
        <end position="57"/>
    </location>
</feature>
<proteinExistence type="predicted"/>
<dbReference type="InterPro" id="IPR029016">
    <property type="entry name" value="GAF-like_dom_sf"/>
</dbReference>
<dbReference type="InterPro" id="IPR001610">
    <property type="entry name" value="PAC"/>
</dbReference>
<keyword evidence="1" id="KW-1133">Transmembrane helix</keyword>
<dbReference type="SUPFAM" id="SSF55073">
    <property type="entry name" value="Nucleotide cyclase"/>
    <property type="match status" value="1"/>
</dbReference>
<dbReference type="RefSeq" id="WP_151054659.1">
    <property type="nucleotide sequence ID" value="NZ_CP044222.1"/>
</dbReference>
<dbReference type="CDD" id="cd01949">
    <property type="entry name" value="GGDEF"/>
    <property type="match status" value="1"/>
</dbReference>
<sequence length="534" mass="59572">MWLSCLLLPLLLLHTSNLVAVEPGTALLEDELQYRFHLLTLALLVVMIISSITVYIYRVNRKLRHLLVEQQRNDILQQNHNKILAMIADDQPLTSVLSAIALSVEHFKPGCLCSILLLDRNSNTLNLGAAPSLPDSYNTAIANTPAKLGAGSCGTAAATRKRMIVSDIQNHPYWASVKDAAATAGLAACWSEPILDTNGEVLGTFAIYHRHPCKPQVEDIKLIEDIARLAEIAIERNHAFDALKNSEERHRLLADHASDVIWTMDLDGFFTYVSPSVEKLRGYSVEEVMQQRPEQLLTGSSAKVMRDQLRLAMQEVKQGRVFPSFTGELEEFHKNGSTVWTEVKTSGIYDAQGQFVGVLGVTRDLTERKKTEDMMRYLAQHDPLTGLANRSLFADRIDQAIKLAIREQGNFALMLIDLNDFKPVNDQYGHAVGDELLCAIAQRLMDSVRASDTVSRLGGDEFTILLQGIQQRSEADAVKTKILEQMKQPFLLGDLEITSSCCIGIAFYPDDGETEIELSQVADQHMYAQKRRLK</sequence>
<dbReference type="Pfam" id="PF08448">
    <property type="entry name" value="PAS_4"/>
    <property type="match status" value="1"/>
</dbReference>
<dbReference type="PROSITE" id="PS50887">
    <property type="entry name" value="GGDEF"/>
    <property type="match status" value="1"/>
</dbReference>
<dbReference type="InterPro" id="IPR029787">
    <property type="entry name" value="Nucleotide_cyclase"/>
</dbReference>
<dbReference type="NCBIfam" id="TIGR00229">
    <property type="entry name" value="sensory_box"/>
    <property type="match status" value="1"/>
</dbReference>
<dbReference type="InterPro" id="IPR000014">
    <property type="entry name" value="PAS"/>
</dbReference>
<dbReference type="AlphaFoldDB" id="A0A5J6LCX5"/>
<keyword evidence="2" id="KW-0732">Signal</keyword>
<dbReference type="InterPro" id="IPR000700">
    <property type="entry name" value="PAS-assoc_C"/>
</dbReference>
<dbReference type="SMART" id="SM00065">
    <property type="entry name" value="GAF"/>
    <property type="match status" value="1"/>
</dbReference>
<accession>A0A5J6LCX5</accession>
<dbReference type="Gene3D" id="3.30.450.40">
    <property type="match status" value="1"/>
</dbReference>
<dbReference type="KEGG" id="nik:F5I99_07585"/>
<dbReference type="EMBL" id="CP044222">
    <property type="protein sequence ID" value="QEW06377.1"/>
    <property type="molecule type" value="Genomic_DNA"/>
</dbReference>
<feature type="signal peptide" evidence="2">
    <location>
        <begin position="1"/>
        <end position="20"/>
    </location>
</feature>
<dbReference type="InterPro" id="IPR052163">
    <property type="entry name" value="DGC-Regulatory_Protein"/>
</dbReference>
<evidence type="ECO:0000259" key="4">
    <source>
        <dbReference type="PROSITE" id="PS50113"/>
    </source>
</evidence>
<dbReference type="Gene3D" id="3.30.450.20">
    <property type="entry name" value="PAS domain"/>
    <property type="match status" value="1"/>
</dbReference>
<dbReference type="InterPro" id="IPR043128">
    <property type="entry name" value="Rev_trsase/Diguanyl_cyclase"/>
</dbReference>
<dbReference type="InterPro" id="IPR013656">
    <property type="entry name" value="PAS_4"/>
</dbReference>
<dbReference type="NCBIfam" id="TIGR00254">
    <property type="entry name" value="GGDEF"/>
    <property type="match status" value="1"/>
</dbReference>
<feature type="domain" description="GGDEF" evidence="5">
    <location>
        <begin position="409"/>
        <end position="534"/>
    </location>
</feature>
<dbReference type="SMART" id="SM00086">
    <property type="entry name" value="PAC"/>
    <property type="match status" value="1"/>
</dbReference>
<dbReference type="InterPro" id="IPR003018">
    <property type="entry name" value="GAF"/>
</dbReference>
<dbReference type="SUPFAM" id="SSF55781">
    <property type="entry name" value="GAF domain-like"/>
    <property type="match status" value="1"/>
</dbReference>
<dbReference type="SMART" id="SM00267">
    <property type="entry name" value="GGDEF"/>
    <property type="match status" value="1"/>
</dbReference>
<evidence type="ECO:0000256" key="2">
    <source>
        <dbReference type="SAM" id="SignalP"/>
    </source>
</evidence>
<evidence type="ECO:0000313" key="6">
    <source>
        <dbReference type="EMBL" id="QEW06377.1"/>
    </source>
</evidence>
<feature type="domain" description="PAS" evidence="3">
    <location>
        <begin position="246"/>
        <end position="316"/>
    </location>
</feature>
<dbReference type="PROSITE" id="PS50112">
    <property type="entry name" value="PAS"/>
    <property type="match status" value="1"/>
</dbReference>
<gene>
    <name evidence="6" type="ORF">F5I99_07585</name>
</gene>
<reference evidence="6 7" key="1">
    <citation type="submission" date="2019-09" db="EMBL/GenBank/DDBJ databases">
        <title>Nitrincola iocasae sp. nov., a bacterium isolated from the sediment collected at a cold seep field in South China Sea.</title>
        <authorList>
            <person name="Zhang H."/>
            <person name="Wang H."/>
            <person name="Li C."/>
        </authorList>
    </citation>
    <scope>NUCLEOTIDE SEQUENCE [LARGE SCALE GENOMIC DNA]</scope>
    <source>
        <strain evidence="6 7">KXZD1103</strain>
    </source>
</reference>
<dbReference type="Pfam" id="PF00990">
    <property type="entry name" value="GGDEF"/>
    <property type="match status" value="1"/>
</dbReference>
<dbReference type="Proteomes" id="UP000325606">
    <property type="component" value="Chromosome"/>
</dbReference>
<name>A0A5J6LCX5_9GAMM</name>
<dbReference type="InterPro" id="IPR000160">
    <property type="entry name" value="GGDEF_dom"/>
</dbReference>
<feature type="chain" id="PRO_5023925456" evidence="2">
    <location>
        <begin position="21"/>
        <end position="534"/>
    </location>
</feature>
<organism evidence="6 7">
    <name type="scientific">Nitrincola iocasae</name>
    <dbReference type="NCBI Taxonomy" id="2614693"/>
    <lineage>
        <taxon>Bacteria</taxon>
        <taxon>Pseudomonadati</taxon>
        <taxon>Pseudomonadota</taxon>
        <taxon>Gammaproteobacteria</taxon>
        <taxon>Oceanospirillales</taxon>
        <taxon>Oceanospirillaceae</taxon>
        <taxon>Nitrincola</taxon>
    </lineage>
</organism>
<protein>
    <submittedName>
        <fullName evidence="6">Sensor domain-containing diguanylate cyclase</fullName>
    </submittedName>
</protein>
<dbReference type="PANTHER" id="PTHR46663:SF3">
    <property type="entry name" value="SLL0267 PROTEIN"/>
    <property type="match status" value="1"/>
</dbReference>
<keyword evidence="7" id="KW-1185">Reference proteome</keyword>
<evidence type="ECO:0000259" key="5">
    <source>
        <dbReference type="PROSITE" id="PS50887"/>
    </source>
</evidence>
<feature type="domain" description="PAC" evidence="4">
    <location>
        <begin position="325"/>
        <end position="377"/>
    </location>
</feature>
<dbReference type="CDD" id="cd00130">
    <property type="entry name" value="PAS"/>
    <property type="match status" value="1"/>
</dbReference>
<evidence type="ECO:0000256" key="1">
    <source>
        <dbReference type="SAM" id="Phobius"/>
    </source>
</evidence>
<dbReference type="InterPro" id="IPR035965">
    <property type="entry name" value="PAS-like_dom_sf"/>
</dbReference>
<evidence type="ECO:0000313" key="7">
    <source>
        <dbReference type="Proteomes" id="UP000325606"/>
    </source>
</evidence>
<dbReference type="PANTHER" id="PTHR46663">
    <property type="entry name" value="DIGUANYLATE CYCLASE DGCT-RELATED"/>
    <property type="match status" value="1"/>
</dbReference>
<dbReference type="SMART" id="SM00091">
    <property type="entry name" value="PAS"/>
    <property type="match status" value="1"/>
</dbReference>
<dbReference type="Pfam" id="PF13185">
    <property type="entry name" value="GAF_2"/>
    <property type="match status" value="1"/>
</dbReference>
<dbReference type="Gene3D" id="3.30.70.270">
    <property type="match status" value="1"/>
</dbReference>
<dbReference type="PROSITE" id="PS50113">
    <property type="entry name" value="PAC"/>
    <property type="match status" value="1"/>
</dbReference>
<evidence type="ECO:0000259" key="3">
    <source>
        <dbReference type="PROSITE" id="PS50112"/>
    </source>
</evidence>
<keyword evidence="1" id="KW-0472">Membrane</keyword>